<protein>
    <submittedName>
        <fullName evidence="1">Ras guanine nucleotide exchange factor domain-containing protein</fullName>
    </submittedName>
</protein>
<proteinExistence type="predicted"/>
<accession>A0ACC0UCS2</accession>
<dbReference type="Proteomes" id="UP001207468">
    <property type="component" value="Unassembled WGS sequence"/>
</dbReference>
<keyword evidence="2" id="KW-1185">Reference proteome</keyword>
<gene>
    <name evidence="1" type="ORF">F5148DRAFT_1283594</name>
</gene>
<name>A0ACC0UCS2_9AGAM</name>
<comment type="caution">
    <text evidence="1">The sequence shown here is derived from an EMBL/GenBank/DDBJ whole genome shotgun (WGS) entry which is preliminary data.</text>
</comment>
<organism evidence="1 2">
    <name type="scientific">Russula earlei</name>
    <dbReference type="NCBI Taxonomy" id="71964"/>
    <lineage>
        <taxon>Eukaryota</taxon>
        <taxon>Fungi</taxon>
        <taxon>Dikarya</taxon>
        <taxon>Basidiomycota</taxon>
        <taxon>Agaricomycotina</taxon>
        <taxon>Agaricomycetes</taxon>
        <taxon>Russulales</taxon>
        <taxon>Russulaceae</taxon>
        <taxon>Russula</taxon>
    </lineage>
</organism>
<evidence type="ECO:0000313" key="2">
    <source>
        <dbReference type="Proteomes" id="UP001207468"/>
    </source>
</evidence>
<sequence length="2183" mass="242989">MKSKGELSFPAITHTSFTSPRRTIERIHERVLGWARLSDAAAFLKQNVIHVGIEDCHRELTACTDKFTVALSIINKSQHHAQEQARQRDHQKLYDLMIELREEFMRNKSRVAPVPQPNEPLLQEQPMIFEERRGHGTVPVSVAAPSRSALDFSGKVLKASESVMFEGNFLVFYRGQWINDGHLRFKDRVEASIGIQHPNVLRVFGHVTIEGVVYSVHPWMENGNIREYLRKNPDADRTRLLSEVASGLEFLHERNIVHGDLCGKSILVNGSGKTFLCAFGLSEFSNRFSDLSRARWFAPERISSSSSTSLTSKVDIWSFGLLCLEVFTGNDPYSSIADVYVPILLNEGKTPEHPGPTAVGLSPDMWELMQSCWQINPTERPPMPTVLSLIRHLMDSPNESYQQPVRRSHSPTSILISPTNDIPPPMETSPKSIGSLSPTTSQRSPGPSEISPLTREPNSETLVPPLRRQNDLRVPIGIPRTVNDPPSSGSGRLSPLLEDHDDPFSLPPRRRAQTLPRSPSPDPSVSPDPPPPLSRPRQISVDSLSSQSTSGNSDSSTRPFWKPKKRSQTTLSTTPSIDGDPYPPSSLNHSPTQGTQPRQKRAMTINAPNADPLRPQPSRSASVSTILTQSRGWIPVNPVVTRLMETVASDPEGLVRPALDGTVSSGNLEGLVSRVIHGSADLAGDESFKTTFLTIYRLFSTSERLFNVLKRRFESTDLNPAHARSRYSILLFIQSWLKKGFDDEELRFSPTIKEFTKSIVGSQTMEAKAAEIASLVDEAASVRRRQPGTCTRLRREPAIRPQRVTPADFAVALTVVKGDRFKYIMYWDYVNFTRTGTSPRRIDVFNTVHDLVTRWVKKSVLLPDQLNERKSMYEEWINTAQACRNLNNFSSTSAIVTALMSSVITTLPLTSESKANSVLHTLAGELTPTNGAYQNTLEQVATKDLIPWLDPHLSYLNSSFDLSDMIVEVDSHPLIDFRQCSKLGKQIDSLAQFSPPRVRHITPPDVLAYVEYSLKSCTSDYNQRATEERSAKLAGEERQCLDLASALHDHSPGLEGTGAQQAVDEVERVLTRILGRVRKWEELGKMRSFVKQTEIRLGLEESYRELRTCSMRFNIALHLNANTRGRELEEIRKRDHDELVEIMTKALRDSNLLKMELATSTPEVALNFGLKEADVGEMQGRQLQEDLGELQSWVEGLPAMVDLSGKVSRTSDRAIATGGSQDIYTGEMTGTEVALAYPRNQSREAQERFRRQVEIWRTLRHPNVLQLLGIAYIGDFVYSVSPFMEFGHIKGYLKDHPEANRVMLLSEIASASEYLHINGIIHGDLQGSNVLISGHGHACLCDFGSARIEQVPVTKSTSYGSLRWLAPELVTDSSCVPTTRATDVWSFGMLSLEIFTDNVPFSHISNEAFVPLAIRDGPLPTRPEQNITLKGLSDAMWDLLNRCWQRDPGSRPSMPEIREVIQQIHPSRSSLRSATGRTLSSGTSPIYRHGNSFSSVTSVPTGTRPSALTLSRPPGSAGLSPPTNTLSVPKPLIPDEVEPQRGLPASFPARKSPILNIPLSSSPPSQQGLTSSPRSVPGKPLPSPARPSPLSSNFQVPLPSTTPESYLSAFPPPTTTDHNWSLRPPIYLPESTTSSVPELSLLLQPVHPASALTSQSEYEISRTGSTTTGSVRSSERNLSVGSPAGLLDAAVRDVERVLRRTADGTVEAGTLEGLVDRLIQNTRDHAKDNEFRRVFLATYHIFTTHEDLFRILKRRFEEVGIVRTSIHSASIPYSILLLLRTWLSGEGERIDHELLSSIKDFASSIGGSEKMRELTQEIVNLATEKMNIVVVSPPTSPPPQSSEMKSPCSPEQFKAVDIALSLSVIEGDYYSKITQADYIAHLRGKPITKHIQTATKLNNRLVNWVKTKILSSEDVNKRATNFKRFLLTAEECRKLQNFSSMSAIVAALQSVPQLILTRESKLAKGEKQFLGQMDEIVSPQGDHRAYREALRNLKTPNAIPWLAVHLRSLQNFYDRSSATVVVDQRPLINFSRCRRLLERIDDVQRFRVPSDVLQHYKDDAKDAKDTKDTKDHKLRHRQQHQPGWLSPSSSPSSSLSSPPALAWVMNELDNAPSAISREHFEARVSALAELERKMRDRRELELRSLGFQPVPRRRTSSGSPSLAAGPVSGGARTASLDTRLGRI</sequence>
<evidence type="ECO:0000313" key="1">
    <source>
        <dbReference type="EMBL" id="KAI9508854.1"/>
    </source>
</evidence>
<dbReference type="EMBL" id="JAGFNK010000078">
    <property type="protein sequence ID" value="KAI9508854.1"/>
    <property type="molecule type" value="Genomic_DNA"/>
</dbReference>
<reference evidence="1" key="1">
    <citation type="submission" date="2021-03" db="EMBL/GenBank/DDBJ databases">
        <title>Evolutionary priming and transition to the ectomycorrhizal habit in an iconic lineage of mushroom-forming fungi: is preadaptation a requirement?</title>
        <authorList>
            <consortium name="DOE Joint Genome Institute"/>
            <person name="Looney B.P."/>
            <person name="Miyauchi S."/>
            <person name="Morin E."/>
            <person name="Drula E."/>
            <person name="Courty P.E."/>
            <person name="Chicoki N."/>
            <person name="Fauchery L."/>
            <person name="Kohler A."/>
            <person name="Kuo A."/>
            <person name="LaButti K."/>
            <person name="Pangilinan J."/>
            <person name="Lipzen A."/>
            <person name="Riley R."/>
            <person name="Andreopoulos W."/>
            <person name="He G."/>
            <person name="Johnson J."/>
            <person name="Barry K.W."/>
            <person name="Grigoriev I.V."/>
            <person name="Nagy L."/>
            <person name="Hibbett D."/>
            <person name="Henrissat B."/>
            <person name="Matheny P.B."/>
            <person name="Labbe J."/>
            <person name="Martin A.F."/>
        </authorList>
    </citation>
    <scope>NUCLEOTIDE SEQUENCE</scope>
    <source>
        <strain evidence="1">BPL698</strain>
    </source>
</reference>